<accession>A0A835P2B1</accession>
<dbReference type="OrthoDB" id="10595301at2759"/>
<comment type="caution">
    <text evidence="1">The sequence shown here is derived from an EMBL/GenBank/DDBJ whole genome shotgun (WGS) entry which is preliminary data.</text>
</comment>
<dbReference type="AlphaFoldDB" id="A0A835P2B1"/>
<dbReference type="EMBL" id="JADDUC020000013">
    <property type="protein sequence ID" value="KAI1235200.1"/>
    <property type="molecule type" value="Genomic_DNA"/>
</dbReference>
<evidence type="ECO:0000313" key="2">
    <source>
        <dbReference type="EMBL" id="KAI1235200.1"/>
    </source>
</evidence>
<gene>
    <name evidence="2" type="ORF">IHE44_0002837</name>
    <name evidence="1" type="ORF">IHE44_005148</name>
</gene>
<protein>
    <submittedName>
        <fullName evidence="1">Uncharacterized protein</fullName>
    </submittedName>
</protein>
<reference evidence="2 3" key="2">
    <citation type="journal article" date="2021" name="J. Hered.">
        <title>Feather Gene Expression Elucidates the Developmental Basis of Plumage Iridescence in African Starlings.</title>
        <authorList>
            <person name="Rubenstein D.R."/>
            <person name="Corvelo A."/>
            <person name="MacManes M.D."/>
            <person name="Maia R."/>
            <person name="Narzisi G."/>
            <person name="Rousaki A."/>
            <person name="Vandenabeele P."/>
            <person name="Shawkey M.D."/>
            <person name="Solomon J."/>
        </authorList>
    </citation>
    <scope>NUCLEOTIDE SEQUENCE [LARGE SCALE GENOMIC DNA]</scope>
    <source>
        <strain evidence="2">SS15</strain>
    </source>
</reference>
<reference evidence="2" key="3">
    <citation type="submission" date="2022-01" db="EMBL/GenBank/DDBJ databases">
        <authorList>
            <person name="Rubenstein D.R."/>
        </authorList>
    </citation>
    <scope>NUCLEOTIDE SEQUENCE</scope>
    <source>
        <strain evidence="2">SS15</strain>
        <tissue evidence="2">Liver</tissue>
    </source>
</reference>
<sequence length="189" mass="21494">MVIIVKSIKTYLQFHLQTLLPQRQSEVPIFLVFDPICKSLDPVQLTGGHRGYAADLLLQFTAQAAGLESPLPEFELVATNLLIQPGNQDHPIGLDEKTYNPLAKLQEWSKSQQQEVGQFSQCCRGSLDKMYERHKRRYSLCDISKVDRTVDVVLLKINRESWCPLEPCPDPSLLEHKRTRESPEVLPGV</sequence>
<proteinExistence type="predicted"/>
<dbReference type="EMBL" id="JADDUC010000003">
    <property type="protein sequence ID" value="KAG0135606.1"/>
    <property type="molecule type" value="Genomic_DNA"/>
</dbReference>
<dbReference type="Proteomes" id="UP000618051">
    <property type="component" value="Unassembled WGS sequence"/>
</dbReference>
<name>A0A835P2B1_9PASS</name>
<organism evidence="1">
    <name type="scientific">Lamprotornis superbus</name>
    <dbReference type="NCBI Taxonomy" id="245042"/>
    <lineage>
        <taxon>Eukaryota</taxon>
        <taxon>Metazoa</taxon>
        <taxon>Chordata</taxon>
        <taxon>Craniata</taxon>
        <taxon>Vertebrata</taxon>
        <taxon>Euteleostomi</taxon>
        <taxon>Archelosauria</taxon>
        <taxon>Archosauria</taxon>
        <taxon>Dinosauria</taxon>
        <taxon>Saurischia</taxon>
        <taxon>Theropoda</taxon>
        <taxon>Coelurosauria</taxon>
        <taxon>Aves</taxon>
        <taxon>Neognathae</taxon>
        <taxon>Neoaves</taxon>
        <taxon>Telluraves</taxon>
        <taxon>Australaves</taxon>
        <taxon>Passeriformes</taxon>
        <taxon>Sturnidae</taxon>
        <taxon>Lamprotornis</taxon>
    </lineage>
</organism>
<evidence type="ECO:0000313" key="1">
    <source>
        <dbReference type="EMBL" id="KAG0135606.1"/>
    </source>
</evidence>
<reference evidence="1" key="1">
    <citation type="submission" date="2020-10" db="EMBL/GenBank/DDBJ databases">
        <title>Feather gene expression reveals the developmental basis of iridescence in African starlings.</title>
        <authorList>
            <person name="Rubenstein D.R."/>
        </authorList>
    </citation>
    <scope>NUCLEOTIDE SEQUENCE</scope>
    <source>
        <strain evidence="1">SS15</strain>
        <tissue evidence="1">Liver</tissue>
    </source>
</reference>
<keyword evidence="3" id="KW-1185">Reference proteome</keyword>
<evidence type="ECO:0000313" key="3">
    <source>
        <dbReference type="Proteomes" id="UP000618051"/>
    </source>
</evidence>